<dbReference type="PANTHER" id="PTHR11655:SF16">
    <property type="entry name" value="60S RIBOSOMAL PROTEIN L9"/>
    <property type="match status" value="1"/>
</dbReference>
<name>T0L615_9MICR</name>
<dbReference type="GO" id="GO:0022625">
    <property type="term" value="C:cytosolic large ribosomal subunit"/>
    <property type="evidence" value="ECO:0007669"/>
    <property type="project" value="TreeGrafter"/>
</dbReference>
<sequence>MTRILTERKVQIPEDCQVELIDKKFTFTGPKGKLVHDCTPYLMSFSIEENEIVIRLWHAKRKVIALATTVASLLRNSVIAVTKGFKYVMKAVNKHFSINFEIKENGKVLLVKNFMGEKNVREFRMRGQATVRLLDDKKGCVSIEGPSLPDVSQTAGDITNTCRAKKLDPRVFLDGIYVIEKGTMVE</sequence>
<evidence type="ECO:0000256" key="3">
    <source>
        <dbReference type="ARBA" id="ARBA00022884"/>
    </source>
</evidence>
<proteinExistence type="inferred from homology"/>
<organism evidence="6 7">
    <name type="scientific">Vairimorpha apis BRL 01</name>
    <dbReference type="NCBI Taxonomy" id="1037528"/>
    <lineage>
        <taxon>Eukaryota</taxon>
        <taxon>Fungi</taxon>
        <taxon>Fungi incertae sedis</taxon>
        <taxon>Microsporidia</taxon>
        <taxon>Nosematidae</taxon>
        <taxon>Vairimorpha</taxon>
    </lineage>
</organism>
<dbReference type="GO" id="GO:0019843">
    <property type="term" value="F:rRNA binding"/>
    <property type="evidence" value="ECO:0007669"/>
    <property type="project" value="UniProtKB-KW"/>
</dbReference>
<dbReference type="InterPro" id="IPR000702">
    <property type="entry name" value="Ribosomal_uL6-like"/>
</dbReference>
<dbReference type="GO" id="GO:0003735">
    <property type="term" value="F:structural constituent of ribosome"/>
    <property type="evidence" value="ECO:0007669"/>
    <property type="project" value="InterPro"/>
</dbReference>
<evidence type="ECO:0000313" key="6">
    <source>
        <dbReference type="EMBL" id="EQB60128.1"/>
    </source>
</evidence>
<dbReference type="SUPFAM" id="SSF56053">
    <property type="entry name" value="Ribosomal protein L6"/>
    <property type="match status" value="2"/>
</dbReference>
<dbReference type="VEuPathDB" id="MicrosporidiaDB:NAPIS_ORF02305"/>
<keyword evidence="5" id="KW-0687">Ribonucleoprotein</keyword>
<evidence type="ECO:0000256" key="2">
    <source>
        <dbReference type="ARBA" id="ARBA00022730"/>
    </source>
</evidence>
<keyword evidence="2" id="KW-0699">rRNA-binding</keyword>
<evidence type="ECO:0000256" key="4">
    <source>
        <dbReference type="ARBA" id="ARBA00022980"/>
    </source>
</evidence>
<gene>
    <name evidence="6" type="ORF">NAPIS_ORF02305</name>
</gene>
<dbReference type="PIRSF" id="PIRSF002162">
    <property type="entry name" value="Ribosomal_L6"/>
    <property type="match status" value="1"/>
</dbReference>
<dbReference type="PANTHER" id="PTHR11655">
    <property type="entry name" value="60S/50S RIBOSOMAL PROTEIN L6/L9"/>
    <property type="match status" value="1"/>
</dbReference>
<keyword evidence="4 6" id="KW-0689">Ribosomal protein</keyword>
<evidence type="ECO:0000313" key="7">
    <source>
        <dbReference type="Proteomes" id="UP000053780"/>
    </source>
</evidence>
<dbReference type="HOGENOM" id="CLU_065464_0_0_1"/>
<keyword evidence="3" id="KW-0694">RNA-binding</keyword>
<dbReference type="Proteomes" id="UP000053780">
    <property type="component" value="Unassembled WGS sequence"/>
</dbReference>
<comment type="similarity">
    <text evidence="1">Belongs to the universal ribosomal protein uL6 family.</text>
</comment>
<protein>
    <submittedName>
        <fullName evidence="6">60s ribosomal protein l9</fullName>
    </submittedName>
</protein>
<dbReference type="GO" id="GO:0002181">
    <property type="term" value="P:cytoplasmic translation"/>
    <property type="evidence" value="ECO:0007669"/>
    <property type="project" value="TreeGrafter"/>
</dbReference>
<dbReference type="FunFam" id="3.90.930.12:FF:000008">
    <property type="entry name" value="50S ribosomal protein L6"/>
    <property type="match status" value="1"/>
</dbReference>
<dbReference type="Gene3D" id="3.90.930.12">
    <property type="entry name" value="Ribosomal protein L6, alpha-beta domain"/>
    <property type="match status" value="2"/>
</dbReference>
<evidence type="ECO:0000256" key="1">
    <source>
        <dbReference type="ARBA" id="ARBA00009356"/>
    </source>
</evidence>
<dbReference type="OrthoDB" id="10252633at2759"/>
<accession>T0L615</accession>
<reference evidence="6 7" key="1">
    <citation type="journal article" date="2013" name="BMC Genomics">
        <title>Genome sequencing and comparative genomics of honey bee microsporidia, Nosema apis reveal novel insights into host-parasite interactions.</title>
        <authorList>
            <person name="Chen Yp."/>
            <person name="Pettis J.S."/>
            <person name="Zhao Y."/>
            <person name="Liu X."/>
            <person name="Tallon L.J."/>
            <person name="Sadzewicz L.D."/>
            <person name="Li R."/>
            <person name="Zheng H."/>
            <person name="Huang S."/>
            <person name="Zhang X."/>
            <person name="Hamilton M.C."/>
            <person name="Pernal S.F."/>
            <person name="Melathopoulos A.P."/>
            <person name="Yan X."/>
            <person name="Evans J.D."/>
        </authorList>
    </citation>
    <scope>NUCLEOTIDE SEQUENCE [LARGE SCALE GENOMIC DNA]</scope>
    <source>
        <strain evidence="6 7">BRL 01</strain>
    </source>
</reference>
<keyword evidence="7" id="KW-1185">Reference proteome</keyword>
<dbReference type="EMBL" id="KE647330">
    <property type="protein sequence ID" value="EQB60128.1"/>
    <property type="molecule type" value="Genomic_DNA"/>
</dbReference>
<dbReference type="InterPro" id="IPR036789">
    <property type="entry name" value="Ribosomal_uL6-like_a/b-dom_sf"/>
</dbReference>
<evidence type="ECO:0000256" key="5">
    <source>
        <dbReference type="ARBA" id="ARBA00023274"/>
    </source>
</evidence>
<dbReference type="AlphaFoldDB" id="T0L615"/>